<organism evidence="1 2">
    <name type="scientific">Candidatus Roizmanbacteria bacterium RIFCSPLOWO2_02_FULL_38_10</name>
    <dbReference type="NCBI Taxonomy" id="1802074"/>
    <lineage>
        <taxon>Bacteria</taxon>
        <taxon>Candidatus Roizmaniibacteriota</taxon>
    </lineage>
</organism>
<evidence type="ECO:0000313" key="1">
    <source>
        <dbReference type="EMBL" id="OGK56186.1"/>
    </source>
</evidence>
<dbReference type="AlphaFoldDB" id="A0A1F7JKN7"/>
<name>A0A1F7JKN7_9BACT</name>
<dbReference type="EMBL" id="MGAY01000045">
    <property type="protein sequence ID" value="OGK56186.1"/>
    <property type="molecule type" value="Genomic_DNA"/>
</dbReference>
<dbReference type="Proteomes" id="UP000176376">
    <property type="component" value="Unassembled WGS sequence"/>
</dbReference>
<comment type="caution">
    <text evidence="1">The sequence shown here is derived from an EMBL/GenBank/DDBJ whole genome shotgun (WGS) entry which is preliminary data.</text>
</comment>
<accession>A0A1F7JKN7</accession>
<sequence>MKIIFTNNALNKIHQDNLSKEILYETITNSHQVSPGREPGVNQYRRNWDFGTVTAIAKRTDRGEILVITCFAKYNDPKFYRTQIPKAKKPPFFERILLAFLKRLGL</sequence>
<protein>
    <recommendedName>
        <fullName evidence="3">DUF4258 domain-containing protein</fullName>
    </recommendedName>
</protein>
<reference evidence="1 2" key="1">
    <citation type="journal article" date="2016" name="Nat. Commun.">
        <title>Thousands of microbial genomes shed light on interconnected biogeochemical processes in an aquifer system.</title>
        <authorList>
            <person name="Anantharaman K."/>
            <person name="Brown C.T."/>
            <person name="Hug L.A."/>
            <person name="Sharon I."/>
            <person name="Castelle C.J."/>
            <person name="Probst A.J."/>
            <person name="Thomas B.C."/>
            <person name="Singh A."/>
            <person name="Wilkins M.J."/>
            <person name="Karaoz U."/>
            <person name="Brodie E.L."/>
            <person name="Williams K.H."/>
            <person name="Hubbard S.S."/>
            <person name="Banfield J.F."/>
        </authorList>
    </citation>
    <scope>NUCLEOTIDE SEQUENCE [LARGE SCALE GENOMIC DNA]</scope>
</reference>
<evidence type="ECO:0000313" key="2">
    <source>
        <dbReference type="Proteomes" id="UP000176376"/>
    </source>
</evidence>
<proteinExistence type="predicted"/>
<evidence type="ECO:0008006" key="3">
    <source>
        <dbReference type="Google" id="ProtNLM"/>
    </source>
</evidence>
<gene>
    <name evidence="1" type="ORF">A3J15_01685</name>
</gene>